<keyword evidence="2" id="KW-1185">Reference proteome</keyword>
<dbReference type="EMBL" id="CCYA01000318">
    <property type="protein sequence ID" value="CEH16603.1"/>
    <property type="molecule type" value="Genomic_DNA"/>
</dbReference>
<dbReference type="AlphaFoldDB" id="A0A0P1BLD0"/>
<protein>
    <submittedName>
        <fullName evidence="1">Uncharacterized protein</fullName>
    </submittedName>
</protein>
<accession>A0A0P1BLD0</accession>
<organism evidence="1 2">
    <name type="scientific">Ceraceosorus bombacis</name>
    <dbReference type="NCBI Taxonomy" id="401625"/>
    <lineage>
        <taxon>Eukaryota</taxon>
        <taxon>Fungi</taxon>
        <taxon>Dikarya</taxon>
        <taxon>Basidiomycota</taxon>
        <taxon>Ustilaginomycotina</taxon>
        <taxon>Exobasidiomycetes</taxon>
        <taxon>Ceraceosorales</taxon>
        <taxon>Ceraceosoraceae</taxon>
        <taxon>Ceraceosorus</taxon>
    </lineage>
</organism>
<evidence type="ECO:0000313" key="2">
    <source>
        <dbReference type="Proteomes" id="UP000054845"/>
    </source>
</evidence>
<name>A0A0P1BLD0_9BASI</name>
<dbReference type="Proteomes" id="UP000054845">
    <property type="component" value="Unassembled WGS sequence"/>
</dbReference>
<evidence type="ECO:0000313" key="1">
    <source>
        <dbReference type="EMBL" id="CEH16603.1"/>
    </source>
</evidence>
<proteinExistence type="predicted"/>
<sequence length="80" mass="8667">MALCKFRSATLRFRKVKPAHLGVGMSSAARNYSPLEQRPAIVSARKARATTDSTVILAVTTPSPFRCSNLVRPRMPVAGP</sequence>
<reference evidence="2" key="1">
    <citation type="submission" date="2014-09" db="EMBL/GenBank/DDBJ databases">
        <authorList>
            <person name="Sharma Rahul"/>
            <person name="Thines Marco"/>
        </authorList>
    </citation>
    <scope>NUCLEOTIDE SEQUENCE [LARGE SCALE GENOMIC DNA]</scope>
</reference>